<sequence length="300" mass="30403">MIKRLVLFALMPAWLWVVIVVIGAFGGIFVALAVITASVVSSGASDFHYQCDSAVGPDPSDTATSAVTTAAAPTTRAESLSGTEIPTTNPYAELTFDAGETGVSDWQRACASAMRSAPYQLPALFTPNGGYSAQCARQLALSLLNPSSSTAATGGGSQISDPALAAAGIVYQASAVSSTGRCDPAALSSATSRNAGTTGSSSNAYGSVPGTACPRTDPSAPIALPNTIAAQSVCGQRVDSSAISAGDLVYWGYQNYTPTRVGIAVGDGQVVTYDSLSGRLSEQSMPSGRDVRVKRVLGGS</sequence>
<dbReference type="Proteomes" id="UP000431401">
    <property type="component" value="Unassembled WGS sequence"/>
</dbReference>
<dbReference type="AlphaFoldDB" id="A0A7K0DTR0"/>
<keyword evidence="2" id="KW-1133">Transmembrane helix</keyword>
<dbReference type="SUPFAM" id="SSF54001">
    <property type="entry name" value="Cysteine proteinases"/>
    <property type="match status" value="1"/>
</dbReference>
<evidence type="ECO:0000256" key="1">
    <source>
        <dbReference type="SAM" id="MobiDB-lite"/>
    </source>
</evidence>
<protein>
    <recommendedName>
        <fullName evidence="5">NlpC/P60 domain-containing protein</fullName>
    </recommendedName>
</protein>
<dbReference type="OrthoDB" id="4570210at2"/>
<dbReference type="Gene3D" id="3.90.1720.10">
    <property type="entry name" value="endopeptidase domain like (from Nostoc punctiforme)"/>
    <property type="match status" value="1"/>
</dbReference>
<keyword evidence="2" id="KW-0812">Transmembrane</keyword>
<proteinExistence type="predicted"/>
<dbReference type="RefSeq" id="WP_153344016.1">
    <property type="nucleotide sequence ID" value="NZ_WEGI01000008.1"/>
</dbReference>
<evidence type="ECO:0000313" key="4">
    <source>
        <dbReference type="Proteomes" id="UP000431401"/>
    </source>
</evidence>
<evidence type="ECO:0000256" key="2">
    <source>
        <dbReference type="SAM" id="Phobius"/>
    </source>
</evidence>
<feature type="region of interest" description="Disordered" evidence="1">
    <location>
        <begin position="186"/>
        <end position="218"/>
    </location>
</feature>
<dbReference type="EMBL" id="WEGI01000008">
    <property type="protein sequence ID" value="MQY28214.1"/>
    <property type="molecule type" value="Genomic_DNA"/>
</dbReference>
<feature type="transmembrane region" description="Helical" evidence="2">
    <location>
        <begin position="7"/>
        <end position="35"/>
    </location>
</feature>
<keyword evidence="4" id="KW-1185">Reference proteome</keyword>
<organism evidence="3 4">
    <name type="scientific">Nocardia aurantia</name>
    <dbReference type="NCBI Taxonomy" id="2585199"/>
    <lineage>
        <taxon>Bacteria</taxon>
        <taxon>Bacillati</taxon>
        <taxon>Actinomycetota</taxon>
        <taxon>Actinomycetes</taxon>
        <taxon>Mycobacteriales</taxon>
        <taxon>Nocardiaceae</taxon>
        <taxon>Nocardia</taxon>
    </lineage>
</organism>
<keyword evidence="2" id="KW-0472">Membrane</keyword>
<reference evidence="3 4" key="1">
    <citation type="submission" date="2019-10" db="EMBL/GenBank/DDBJ databases">
        <title>Nocardia macrotermitis sp. nov. and Nocardia aurantia sp. nov., isolated from the gut of fungus growing-termite Macrotermes natalensis.</title>
        <authorList>
            <person name="Benndorf R."/>
            <person name="Schwitalla J."/>
            <person name="Martin K."/>
            <person name="De Beer W."/>
            <person name="Kaster A.-K."/>
            <person name="Vollmers J."/>
            <person name="Poulsen M."/>
            <person name="Beemelmanns C."/>
        </authorList>
    </citation>
    <scope>NUCLEOTIDE SEQUENCE [LARGE SCALE GENOMIC DNA]</scope>
    <source>
        <strain evidence="3 4">RB56</strain>
    </source>
</reference>
<evidence type="ECO:0000313" key="3">
    <source>
        <dbReference type="EMBL" id="MQY28214.1"/>
    </source>
</evidence>
<evidence type="ECO:0008006" key="5">
    <source>
        <dbReference type="Google" id="ProtNLM"/>
    </source>
</evidence>
<feature type="compositionally biased region" description="Polar residues" evidence="1">
    <location>
        <begin position="188"/>
        <end position="205"/>
    </location>
</feature>
<comment type="caution">
    <text evidence="3">The sequence shown here is derived from an EMBL/GenBank/DDBJ whole genome shotgun (WGS) entry which is preliminary data.</text>
</comment>
<dbReference type="InterPro" id="IPR038765">
    <property type="entry name" value="Papain-like_cys_pep_sf"/>
</dbReference>
<gene>
    <name evidence="3" type="ORF">NRB56_37970</name>
</gene>
<name>A0A7K0DTR0_9NOCA</name>
<accession>A0A7K0DTR0</accession>